<dbReference type="OrthoDB" id="45251at2759"/>
<evidence type="ECO:0000313" key="1">
    <source>
        <dbReference type="EMBL" id="KAJ4835682.1"/>
    </source>
</evidence>
<dbReference type="EMBL" id="JAKUCV010004339">
    <property type="protein sequence ID" value="KAJ4835682.1"/>
    <property type="molecule type" value="Genomic_DNA"/>
</dbReference>
<accession>A0A9Q0JC04</accession>
<evidence type="ECO:0000313" key="2">
    <source>
        <dbReference type="Proteomes" id="UP001141552"/>
    </source>
</evidence>
<reference evidence="1" key="1">
    <citation type="submission" date="2022-02" db="EMBL/GenBank/DDBJ databases">
        <authorList>
            <person name="Henning P.M."/>
            <person name="McCubbin A.G."/>
            <person name="Shore J.S."/>
        </authorList>
    </citation>
    <scope>NUCLEOTIDE SEQUENCE</scope>
    <source>
        <strain evidence="1">F60SS</strain>
        <tissue evidence="1">Leaves</tissue>
    </source>
</reference>
<proteinExistence type="predicted"/>
<sequence length="137" mass="14978">MRASFPLINRLRILDQKLQTLVYHAQPGNGLCKFCELNGTGTGELIDEEGEWGYNRRCLPHVVVFSSVHKKLPVTMAQLEAIYHELQSLILVPQQGDIVPEKVNSDDVPESTASTVSVGQAAYASFPSAKLAQDSGP</sequence>
<keyword evidence="2" id="KW-1185">Reference proteome</keyword>
<dbReference type="AlphaFoldDB" id="A0A9Q0JC04"/>
<organism evidence="1 2">
    <name type="scientific">Turnera subulata</name>
    <dbReference type="NCBI Taxonomy" id="218843"/>
    <lineage>
        <taxon>Eukaryota</taxon>
        <taxon>Viridiplantae</taxon>
        <taxon>Streptophyta</taxon>
        <taxon>Embryophyta</taxon>
        <taxon>Tracheophyta</taxon>
        <taxon>Spermatophyta</taxon>
        <taxon>Magnoliopsida</taxon>
        <taxon>eudicotyledons</taxon>
        <taxon>Gunneridae</taxon>
        <taxon>Pentapetalae</taxon>
        <taxon>rosids</taxon>
        <taxon>fabids</taxon>
        <taxon>Malpighiales</taxon>
        <taxon>Passifloraceae</taxon>
        <taxon>Turnera</taxon>
    </lineage>
</organism>
<gene>
    <name evidence="1" type="ORF">Tsubulata_016608</name>
</gene>
<protein>
    <submittedName>
        <fullName evidence="1">Uncharacterized protein</fullName>
    </submittedName>
</protein>
<name>A0A9Q0JC04_9ROSI</name>
<dbReference type="Proteomes" id="UP001141552">
    <property type="component" value="Unassembled WGS sequence"/>
</dbReference>
<comment type="caution">
    <text evidence="1">The sequence shown here is derived from an EMBL/GenBank/DDBJ whole genome shotgun (WGS) entry which is preliminary data.</text>
</comment>
<reference evidence="1" key="2">
    <citation type="journal article" date="2023" name="Plants (Basel)">
        <title>Annotation of the Turnera subulata (Passifloraceae) Draft Genome Reveals the S-Locus Evolved after the Divergence of Turneroideae from Passifloroideae in a Stepwise Manner.</title>
        <authorList>
            <person name="Henning P.M."/>
            <person name="Roalson E.H."/>
            <person name="Mir W."/>
            <person name="McCubbin A.G."/>
            <person name="Shore J.S."/>
        </authorList>
    </citation>
    <scope>NUCLEOTIDE SEQUENCE</scope>
    <source>
        <strain evidence="1">F60SS</strain>
    </source>
</reference>